<reference evidence="1 2" key="2">
    <citation type="journal article" date="2022" name="Mol. Ecol. Resour.">
        <title>The genomes of chicory, endive, great burdock and yacon provide insights into Asteraceae paleo-polyploidization history and plant inulin production.</title>
        <authorList>
            <person name="Fan W."/>
            <person name="Wang S."/>
            <person name="Wang H."/>
            <person name="Wang A."/>
            <person name="Jiang F."/>
            <person name="Liu H."/>
            <person name="Zhao H."/>
            <person name="Xu D."/>
            <person name="Zhang Y."/>
        </authorList>
    </citation>
    <scope>NUCLEOTIDE SEQUENCE [LARGE SCALE GENOMIC DNA]</scope>
    <source>
        <strain evidence="2">cv. Punajuju</strain>
        <tissue evidence="1">Leaves</tissue>
    </source>
</reference>
<protein>
    <submittedName>
        <fullName evidence="1">Uncharacterized protein</fullName>
    </submittedName>
</protein>
<proteinExistence type="predicted"/>
<keyword evidence="2" id="KW-1185">Reference proteome</keyword>
<organism evidence="1 2">
    <name type="scientific">Cichorium intybus</name>
    <name type="common">Chicory</name>
    <dbReference type="NCBI Taxonomy" id="13427"/>
    <lineage>
        <taxon>Eukaryota</taxon>
        <taxon>Viridiplantae</taxon>
        <taxon>Streptophyta</taxon>
        <taxon>Embryophyta</taxon>
        <taxon>Tracheophyta</taxon>
        <taxon>Spermatophyta</taxon>
        <taxon>Magnoliopsida</taxon>
        <taxon>eudicotyledons</taxon>
        <taxon>Gunneridae</taxon>
        <taxon>Pentapetalae</taxon>
        <taxon>asterids</taxon>
        <taxon>campanulids</taxon>
        <taxon>Asterales</taxon>
        <taxon>Asteraceae</taxon>
        <taxon>Cichorioideae</taxon>
        <taxon>Cichorieae</taxon>
        <taxon>Cichoriinae</taxon>
        <taxon>Cichorium</taxon>
    </lineage>
</organism>
<accession>A0ACB9GHX4</accession>
<evidence type="ECO:0000313" key="1">
    <source>
        <dbReference type="EMBL" id="KAI3782643.1"/>
    </source>
</evidence>
<sequence length="236" mass="26092">MDEEGLFCQYDSTVFTVNLISLSPQLSSPAGCRKPLHVEPPQPPLIAALLSHTTRTITQRTFKTEKEFFEFTLSYQKVLLERDADSDSAIAAEFYPALPPFYLHLRPLRVCAGGLQPFSQHGGSIIDLRRCSKVIAIANSNPDMQLDSMTSSANQKVITVRKKLAFKLVLQMALDLARGSRTVKIADFGVVCVESSNPNNITGETGTLGHMALEVLNANPYNRKCNAYRFGILRLS</sequence>
<name>A0ACB9GHX4_CICIN</name>
<gene>
    <name evidence="1" type="ORF">L2E82_12696</name>
</gene>
<evidence type="ECO:0000313" key="2">
    <source>
        <dbReference type="Proteomes" id="UP001055811"/>
    </source>
</evidence>
<comment type="caution">
    <text evidence="1">The sequence shown here is derived from an EMBL/GenBank/DDBJ whole genome shotgun (WGS) entry which is preliminary data.</text>
</comment>
<reference evidence="2" key="1">
    <citation type="journal article" date="2022" name="Mol. Ecol. Resour.">
        <title>The genomes of chicory, endive, great burdock and yacon provide insights into Asteraceae palaeo-polyploidization history and plant inulin production.</title>
        <authorList>
            <person name="Fan W."/>
            <person name="Wang S."/>
            <person name="Wang H."/>
            <person name="Wang A."/>
            <person name="Jiang F."/>
            <person name="Liu H."/>
            <person name="Zhao H."/>
            <person name="Xu D."/>
            <person name="Zhang Y."/>
        </authorList>
    </citation>
    <scope>NUCLEOTIDE SEQUENCE [LARGE SCALE GENOMIC DNA]</scope>
    <source>
        <strain evidence="2">cv. Punajuju</strain>
    </source>
</reference>
<dbReference type="EMBL" id="CM042010">
    <property type="protein sequence ID" value="KAI3782643.1"/>
    <property type="molecule type" value="Genomic_DNA"/>
</dbReference>
<dbReference type="Proteomes" id="UP001055811">
    <property type="component" value="Linkage Group LG02"/>
</dbReference>